<dbReference type="HAMAP" id="MF_00272">
    <property type="entry name" value="GcvH"/>
    <property type="match status" value="1"/>
</dbReference>
<dbReference type="Proteomes" id="UP000026961">
    <property type="component" value="Chromosome 2"/>
</dbReference>
<evidence type="ECO:0000256" key="3">
    <source>
        <dbReference type="ARBA" id="ARBA00009249"/>
    </source>
</evidence>
<dbReference type="InterPro" id="IPR000089">
    <property type="entry name" value="Biotin_lipoyl"/>
</dbReference>
<proteinExistence type="inferred from homology"/>
<dbReference type="HOGENOM" id="CLU_010416_0_0_1"/>
<comment type="subcellular location">
    <subcellularLocation>
        <location evidence="2">Mitochondrion</location>
    </subcellularLocation>
</comment>
<evidence type="ECO:0000256" key="4">
    <source>
        <dbReference type="ARBA" id="ARBA00022737"/>
    </source>
</evidence>
<dbReference type="GO" id="GO:0010265">
    <property type="term" value="P:SCF complex assembly"/>
    <property type="evidence" value="ECO:0007669"/>
    <property type="project" value="InterPro"/>
</dbReference>
<evidence type="ECO:0000256" key="7">
    <source>
        <dbReference type="ARBA" id="ARBA00023128"/>
    </source>
</evidence>
<evidence type="ECO:0000259" key="9">
    <source>
        <dbReference type="PROSITE" id="PS50968"/>
    </source>
</evidence>
<name>A0A0D9YMW2_9ORYZ</name>
<keyword evidence="6 8" id="KW-0450">Lipoyl</keyword>
<dbReference type="Gramene" id="OGLUM02G05180.1">
    <property type="protein sequence ID" value="OGLUM02G05180.1"/>
    <property type="gene ID" value="OGLUM02G05180"/>
</dbReference>
<dbReference type="CDD" id="cd06848">
    <property type="entry name" value="GCS_H"/>
    <property type="match status" value="1"/>
</dbReference>
<keyword evidence="4" id="KW-0677">Repeat</keyword>
<dbReference type="AlphaFoldDB" id="A0A0D9YMW2"/>
<dbReference type="InterPro" id="IPR016024">
    <property type="entry name" value="ARM-type_fold"/>
</dbReference>
<organism evidence="10">
    <name type="scientific">Oryza glumipatula</name>
    <dbReference type="NCBI Taxonomy" id="40148"/>
    <lineage>
        <taxon>Eukaryota</taxon>
        <taxon>Viridiplantae</taxon>
        <taxon>Streptophyta</taxon>
        <taxon>Embryophyta</taxon>
        <taxon>Tracheophyta</taxon>
        <taxon>Spermatophyta</taxon>
        <taxon>Magnoliopsida</taxon>
        <taxon>Liliopsida</taxon>
        <taxon>Poales</taxon>
        <taxon>Poaceae</taxon>
        <taxon>BOP clade</taxon>
        <taxon>Oryzoideae</taxon>
        <taxon>Oryzeae</taxon>
        <taxon>Oryzinae</taxon>
        <taxon>Oryza</taxon>
    </lineage>
</organism>
<dbReference type="Gene3D" id="2.40.50.100">
    <property type="match status" value="1"/>
</dbReference>
<comment type="cofactor">
    <cofactor evidence="1">
        <name>(R)-lipoate</name>
        <dbReference type="ChEBI" id="CHEBI:83088"/>
    </cofactor>
</comment>
<dbReference type="GO" id="GO:0019464">
    <property type="term" value="P:glycine decarboxylation via glycine cleavage system"/>
    <property type="evidence" value="ECO:0007669"/>
    <property type="project" value="InterPro"/>
</dbReference>
<feature type="modified residue" description="N6-lipoyllysine" evidence="8">
    <location>
        <position position="224"/>
    </location>
</feature>
<dbReference type="STRING" id="40148.A0A0D9YMW2"/>
<dbReference type="eggNOG" id="KOG3373">
    <property type="taxonomic scope" value="Eukaryota"/>
</dbReference>
<dbReference type="PANTHER" id="PTHR12696">
    <property type="entry name" value="TIP120"/>
    <property type="match status" value="1"/>
</dbReference>
<sequence>MDTVECGNTEDTVLAKAIIIATQSYQKMLYFQIEAAVQDCLELLKEMERMNDRYDFYHFIASEILFNNKSYEDVLKLIRDGHVELHYTLKEFSTPHADHHMDDLVHRLVGRTRAYMPTDAQRECGMFKDWVCQQVDKEYGSLGYLYMHFLDNKMRAWFAPFPEVLKDLKYSETHEWVSVEGDYATIGISDHAQDHLGYVASVELPEVGQSVSQGNKFGVVVSVKGTTRGINSPVSGEVVEVNDQLSDLPGLVNARPYETGWIIVVKISDSGELNSLMNDEDYSKFCKGEKDKMKLLSQEFSTPPGRRGARRLLSSSFLRPPTPDHRHPSILVSALFAVPGPFGIRCRPRDPSTSAGGASPPPISDYSRRVLLSSTLNAIRNNIPWTSVTTMDAVVNEYISKATNDSLGLFTEIKKIAAHYIENRRKLNKEKGICNRKQDLEYSENHEWVSVEGDYATIGISDHAQACPKLIEWFREREENVKIDIFNTFIELLRQTGNMTKGQGDIDDPRWLLKQEVPKVVKSINRQLREKSIKTKVGAFSVLKELVVVLPDCLADHIGSLVPGIENALNDKSSTSNLKIEALVFTRLVMASHSPAVFHPYIQALSGPILSAIGDRYDKVTAEALRVCEELPHSPDYRPYIGPIYKAILARLANQDQEVKECAISCMSLALSTFGDGLQRELPACLPVLVDRMGNEITRLTAVKFVRLFLVITHFHNSLFINVFIIQILESIDDLTLIRYLIKWIPAQPWADGEIYLYSPDTHSWSSQGMKMKFFIMDEKYNMEAKGIYKKIDELVSLANHSMFLAPVFALHDKKIGRIILCYPKFDQLLKDWLPAQAFKGRFIPPIWMHLIKDVISYMSNIDNLAASLGSIDSYVLETKPERIKVILFPFESREVNWRKDFATFLIEHLRNKWKSTMLDHFINILQKDFKIGDIQHHPLLQDFDQLSNMIRMTWKESKYLTVERRVLLSSTLNAIRNNIPWTSVTTMDAVVNEYISKATNDSLGLFTEIKKIAAHYIENRRKLNKEKGICNRKQVHPIEIIEEIWPGAIEEIYELSLKSEWLTT</sequence>
<evidence type="ECO:0000256" key="6">
    <source>
        <dbReference type="ARBA" id="ARBA00022823"/>
    </source>
</evidence>
<keyword evidence="7" id="KW-0496">Mitochondrion</keyword>
<dbReference type="InterPro" id="IPR039852">
    <property type="entry name" value="CAND1/CAND2"/>
</dbReference>
<dbReference type="Pfam" id="PF25782">
    <property type="entry name" value="TPR_CAND1"/>
    <property type="match status" value="1"/>
</dbReference>
<dbReference type="Pfam" id="PF01597">
    <property type="entry name" value="GCV_H"/>
    <property type="match status" value="1"/>
</dbReference>
<dbReference type="GO" id="GO:0005960">
    <property type="term" value="C:glycine cleavage complex"/>
    <property type="evidence" value="ECO:0007669"/>
    <property type="project" value="InterPro"/>
</dbReference>
<dbReference type="PROSITE" id="PS50968">
    <property type="entry name" value="BIOTINYL_LIPOYL"/>
    <property type="match status" value="1"/>
</dbReference>
<dbReference type="InterPro" id="IPR033753">
    <property type="entry name" value="GCV_H/Fam206"/>
</dbReference>
<evidence type="ECO:0000256" key="2">
    <source>
        <dbReference type="ARBA" id="ARBA00004173"/>
    </source>
</evidence>
<dbReference type="Gene3D" id="1.25.10.10">
    <property type="entry name" value="Leucine-rich Repeat Variant"/>
    <property type="match status" value="1"/>
</dbReference>
<dbReference type="InterPro" id="IPR011053">
    <property type="entry name" value="Single_hybrid_motif"/>
</dbReference>
<dbReference type="InterPro" id="IPR017453">
    <property type="entry name" value="GCV_H_sub"/>
</dbReference>
<keyword evidence="5" id="KW-0833">Ubl conjugation pathway</keyword>
<protein>
    <recommendedName>
        <fullName evidence="9">Lipoyl-binding domain-containing protein</fullName>
    </recommendedName>
</protein>
<evidence type="ECO:0000313" key="10">
    <source>
        <dbReference type="EnsemblPlants" id="OGLUM02G05180.1"/>
    </source>
</evidence>
<evidence type="ECO:0000313" key="11">
    <source>
        <dbReference type="Proteomes" id="UP000026961"/>
    </source>
</evidence>
<dbReference type="GO" id="GO:0005739">
    <property type="term" value="C:mitochondrion"/>
    <property type="evidence" value="ECO:0007669"/>
    <property type="project" value="UniProtKB-SubCell"/>
</dbReference>
<keyword evidence="11" id="KW-1185">Reference proteome</keyword>
<accession>A0A0D9YMW2</accession>
<evidence type="ECO:0000256" key="8">
    <source>
        <dbReference type="PIRSR" id="PIRSR617453-50"/>
    </source>
</evidence>
<feature type="domain" description="Lipoyl-binding" evidence="9">
    <location>
        <begin position="183"/>
        <end position="266"/>
    </location>
</feature>
<dbReference type="InterPro" id="IPR002930">
    <property type="entry name" value="GCV_H"/>
</dbReference>
<dbReference type="NCBIfam" id="TIGR00527">
    <property type="entry name" value="gcvH"/>
    <property type="match status" value="1"/>
</dbReference>
<dbReference type="eggNOG" id="KOG1824">
    <property type="taxonomic scope" value="Eukaryota"/>
</dbReference>
<reference evidence="10" key="1">
    <citation type="submission" date="2015-04" db="UniProtKB">
        <authorList>
            <consortium name="EnsemblPlants"/>
        </authorList>
    </citation>
    <scope>IDENTIFICATION</scope>
</reference>
<dbReference type="SUPFAM" id="SSF51230">
    <property type="entry name" value="Single hybrid motif"/>
    <property type="match status" value="1"/>
</dbReference>
<comment type="similarity">
    <text evidence="3">Belongs to the GcvH family.</text>
</comment>
<evidence type="ECO:0000256" key="1">
    <source>
        <dbReference type="ARBA" id="ARBA00001938"/>
    </source>
</evidence>
<dbReference type="NCBIfam" id="NF002270">
    <property type="entry name" value="PRK01202.1"/>
    <property type="match status" value="1"/>
</dbReference>
<dbReference type="SUPFAM" id="SSF48371">
    <property type="entry name" value="ARM repeat"/>
    <property type="match status" value="1"/>
</dbReference>
<dbReference type="InterPro" id="IPR011989">
    <property type="entry name" value="ARM-like"/>
</dbReference>
<dbReference type="EnsemblPlants" id="OGLUM02G05180.1">
    <property type="protein sequence ID" value="OGLUM02G05180.1"/>
    <property type="gene ID" value="OGLUM02G05180"/>
</dbReference>
<evidence type="ECO:0000256" key="5">
    <source>
        <dbReference type="ARBA" id="ARBA00022786"/>
    </source>
</evidence>
<reference evidence="10" key="2">
    <citation type="submission" date="2018-05" db="EMBL/GenBank/DDBJ databases">
        <title>OgluRS3 (Oryza glumaepatula Reference Sequence Version 3).</title>
        <authorList>
            <person name="Zhang J."/>
            <person name="Kudrna D."/>
            <person name="Lee S."/>
            <person name="Talag J."/>
            <person name="Welchert J."/>
            <person name="Wing R.A."/>
        </authorList>
    </citation>
    <scope>NUCLEOTIDE SEQUENCE [LARGE SCALE GENOMIC DNA]</scope>
</reference>